<dbReference type="InterPro" id="IPR014722">
    <property type="entry name" value="Rib_uL2_dom2"/>
</dbReference>
<dbReference type="InterPro" id="IPR001884">
    <property type="entry name" value="IF5A-like"/>
</dbReference>
<accession>A0A2L2T258</accession>
<dbReference type="GO" id="GO:0043022">
    <property type="term" value="F:ribosome binding"/>
    <property type="evidence" value="ECO:0007669"/>
    <property type="project" value="InterPro"/>
</dbReference>
<dbReference type="AlphaFoldDB" id="A0A2L2T258"/>
<proteinExistence type="predicted"/>
<dbReference type="InterPro" id="IPR008991">
    <property type="entry name" value="Translation_prot_SH3-like_sf"/>
</dbReference>
<dbReference type="GO" id="GO:0045901">
    <property type="term" value="P:positive regulation of translational elongation"/>
    <property type="evidence" value="ECO:0007669"/>
    <property type="project" value="InterPro"/>
</dbReference>
<dbReference type="InterPro" id="IPR048670">
    <property type="entry name" value="IF5A-like_N"/>
</dbReference>
<dbReference type="STRING" id="56646.A0A2L2T258"/>
<evidence type="ECO:0000259" key="1">
    <source>
        <dbReference type="Pfam" id="PF21485"/>
    </source>
</evidence>
<name>A0A2L2T258_9HYPO</name>
<dbReference type="PANTHER" id="PTHR11673">
    <property type="entry name" value="TRANSLATION INITIATION FACTOR 5A FAMILY MEMBER"/>
    <property type="match status" value="1"/>
</dbReference>
<dbReference type="Gene3D" id="2.30.30.30">
    <property type="match status" value="1"/>
</dbReference>
<protein>
    <recommendedName>
        <fullName evidence="1">Translation initiation factor 5A-like N-terminal domain-containing protein</fullName>
    </recommendedName>
</protein>
<evidence type="ECO:0000313" key="3">
    <source>
        <dbReference type="Proteomes" id="UP000245910"/>
    </source>
</evidence>
<dbReference type="EMBL" id="LN649229">
    <property type="protein sequence ID" value="CEI63718.1"/>
    <property type="molecule type" value="Genomic_DNA"/>
</dbReference>
<feature type="domain" description="Translation initiation factor 5A-like N-terminal" evidence="1">
    <location>
        <begin position="20"/>
        <end position="65"/>
    </location>
</feature>
<dbReference type="SUPFAM" id="SSF50104">
    <property type="entry name" value="Translation proteins SH3-like domain"/>
    <property type="match status" value="1"/>
</dbReference>
<reference evidence="3" key="1">
    <citation type="submission" date="2014-10" db="EMBL/GenBank/DDBJ databases">
        <authorList>
            <person name="King R."/>
        </authorList>
    </citation>
    <scope>NUCLEOTIDE SEQUENCE [LARGE SCALE GENOMIC DNA]</scope>
    <source>
        <strain evidence="3">A3/5</strain>
    </source>
</reference>
<dbReference type="Pfam" id="PF21485">
    <property type="entry name" value="IF5A-like_N"/>
    <property type="match status" value="1"/>
</dbReference>
<keyword evidence="3" id="KW-1185">Reference proteome</keyword>
<dbReference type="GO" id="GO:0003746">
    <property type="term" value="F:translation elongation factor activity"/>
    <property type="evidence" value="ECO:0007669"/>
    <property type="project" value="InterPro"/>
</dbReference>
<dbReference type="GO" id="GO:0003723">
    <property type="term" value="F:RNA binding"/>
    <property type="evidence" value="ECO:0007669"/>
    <property type="project" value="InterPro"/>
</dbReference>
<evidence type="ECO:0000313" key="2">
    <source>
        <dbReference type="EMBL" id="CEI63718.1"/>
    </source>
</evidence>
<organism evidence="2 3">
    <name type="scientific">Fusarium venenatum</name>
    <dbReference type="NCBI Taxonomy" id="56646"/>
    <lineage>
        <taxon>Eukaryota</taxon>
        <taxon>Fungi</taxon>
        <taxon>Dikarya</taxon>
        <taxon>Ascomycota</taxon>
        <taxon>Pezizomycotina</taxon>
        <taxon>Sordariomycetes</taxon>
        <taxon>Hypocreomycetidae</taxon>
        <taxon>Hypocreales</taxon>
        <taxon>Nectriaceae</taxon>
        <taxon>Fusarium</taxon>
    </lineage>
</organism>
<dbReference type="Proteomes" id="UP000245910">
    <property type="component" value="Chromosome I"/>
</dbReference>
<sequence>MSDSEDHDHDFRGGDGQGGTYSALASTLRKNGHLVINGRPCKIVELSNDQEEVHFIGIDIFNGKK</sequence>